<evidence type="ECO:0000313" key="2">
    <source>
        <dbReference type="EMBL" id="OYS70506.1"/>
    </source>
</evidence>
<dbReference type="Gene3D" id="3.40.50.620">
    <property type="entry name" value="HUPs"/>
    <property type="match status" value="1"/>
</dbReference>
<dbReference type="SUPFAM" id="SSF52402">
    <property type="entry name" value="Adenine nucleotide alpha hydrolases-like"/>
    <property type="match status" value="1"/>
</dbReference>
<dbReference type="RefSeq" id="WP_094536660.1">
    <property type="nucleotide sequence ID" value="NZ_NGPL01000015.1"/>
</dbReference>
<dbReference type="GO" id="GO:0003824">
    <property type="term" value="F:catalytic activity"/>
    <property type="evidence" value="ECO:0007669"/>
    <property type="project" value="InterPro"/>
</dbReference>
<dbReference type="Proteomes" id="UP000215747">
    <property type="component" value="Unassembled WGS sequence"/>
</dbReference>
<comment type="caution">
    <text evidence="2">The sequence shown here is derived from an EMBL/GenBank/DDBJ whole genome shotgun (WGS) entry which is preliminary data.</text>
</comment>
<evidence type="ECO:0000259" key="1">
    <source>
        <dbReference type="Pfam" id="PF01507"/>
    </source>
</evidence>
<dbReference type="EMBL" id="NGPL01000015">
    <property type="protein sequence ID" value="OYS70506.1"/>
    <property type="molecule type" value="Genomic_DNA"/>
</dbReference>
<protein>
    <submittedName>
        <fullName evidence="2">Phosphoadenosine phosphosulfate reductase</fullName>
    </submittedName>
</protein>
<dbReference type="Pfam" id="PF01507">
    <property type="entry name" value="PAPS_reduct"/>
    <property type="match status" value="1"/>
</dbReference>
<reference evidence="3" key="1">
    <citation type="submission" date="2017-05" db="EMBL/GenBank/DDBJ databases">
        <authorList>
            <person name="Lin X.B."/>
            <person name="Stothard P."/>
            <person name="Tasseva G."/>
            <person name="Walter J."/>
        </authorList>
    </citation>
    <scope>NUCLEOTIDE SEQUENCE [LARGE SCALE GENOMIC DNA]</scope>
    <source>
        <strain evidence="3">114h</strain>
    </source>
</reference>
<organism evidence="2 3">
    <name type="scientific">Limosilactobacillus reuteri</name>
    <name type="common">Lactobacillus reuteri</name>
    <dbReference type="NCBI Taxonomy" id="1598"/>
    <lineage>
        <taxon>Bacteria</taxon>
        <taxon>Bacillati</taxon>
        <taxon>Bacillota</taxon>
        <taxon>Bacilli</taxon>
        <taxon>Lactobacillales</taxon>
        <taxon>Lactobacillaceae</taxon>
        <taxon>Limosilactobacillus</taxon>
    </lineage>
</organism>
<name>A0A256SV18_LIMRT</name>
<gene>
    <name evidence="2" type="ORF">CBF96_02080</name>
</gene>
<proteinExistence type="predicted"/>
<dbReference type="AlphaFoldDB" id="A0A256SV18"/>
<sequence length="232" mass="27135">MLNERERSLNVSLLDQIKTQANITDSVLVSFSMGKDSIAVMDLCFKYFKHVQSFFMYMVPGLQFQEEALAKYEHHYNTEIIRIPHFETADFYRYGSFRDPDYSVPRVKIRGIYAYLRKQTGITWIAGGEKINDSIVRRAMLKHSGSIDTQRGRFYPVMYWTDKEVKQYIKMNGLLYPKFNRELGFSFHSLAGKELSAIKKIYPSDYERILKFFPEAKAGVLQYEAYKKGGSE</sequence>
<reference evidence="2 3" key="2">
    <citation type="submission" date="2017-09" db="EMBL/GenBank/DDBJ databases">
        <title>Tripartite evolution among Lactobacillus johnsonii, Lactobacillus taiwanensis, Lactobacillus reuteri and their rodent host.</title>
        <authorList>
            <person name="Wang T."/>
            <person name="Knowles S."/>
            <person name="Cheng C."/>
        </authorList>
    </citation>
    <scope>NUCLEOTIDE SEQUENCE [LARGE SCALE GENOMIC DNA]</scope>
    <source>
        <strain evidence="2 3">114h</strain>
    </source>
</reference>
<evidence type="ECO:0000313" key="3">
    <source>
        <dbReference type="Proteomes" id="UP000215747"/>
    </source>
</evidence>
<feature type="domain" description="Phosphoadenosine phosphosulphate reductase" evidence="1">
    <location>
        <begin position="27"/>
        <end position="179"/>
    </location>
</feature>
<dbReference type="InterPro" id="IPR002500">
    <property type="entry name" value="PAPS_reduct_dom"/>
</dbReference>
<dbReference type="InterPro" id="IPR014729">
    <property type="entry name" value="Rossmann-like_a/b/a_fold"/>
</dbReference>
<accession>A0A256SV18</accession>